<dbReference type="CDD" id="cd04301">
    <property type="entry name" value="NAT_SF"/>
    <property type="match status" value="1"/>
</dbReference>
<dbReference type="AlphaFoldDB" id="K9H1D5"/>
<protein>
    <submittedName>
        <fullName evidence="2">Acetyltransferase, GNAT family</fullName>
    </submittedName>
</protein>
<dbReference type="RefSeq" id="WP_009539321.1">
    <property type="nucleotide sequence ID" value="NZ_ANHY01000004.1"/>
</dbReference>
<name>K9H1D5_9PROT</name>
<dbReference type="Proteomes" id="UP000009881">
    <property type="component" value="Unassembled WGS sequence"/>
</dbReference>
<dbReference type="OrthoDB" id="9796171at2"/>
<dbReference type="STRING" id="1238182.C882_3124"/>
<evidence type="ECO:0000259" key="1">
    <source>
        <dbReference type="PROSITE" id="PS51186"/>
    </source>
</evidence>
<keyword evidence="3" id="KW-1185">Reference proteome</keyword>
<dbReference type="InterPro" id="IPR016181">
    <property type="entry name" value="Acyl_CoA_acyltransferase"/>
</dbReference>
<dbReference type="InterPro" id="IPR000182">
    <property type="entry name" value="GNAT_dom"/>
</dbReference>
<evidence type="ECO:0000313" key="3">
    <source>
        <dbReference type="Proteomes" id="UP000009881"/>
    </source>
</evidence>
<gene>
    <name evidence="2" type="ORF">C882_3124</name>
</gene>
<dbReference type="eggNOG" id="COG0456">
    <property type="taxonomic scope" value="Bacteria"/>
</dbReference>
<dbReference type="SUPFAM" id="SSF55729">
    <property type="entry name" value="Acyl-CoA N-acyltransferases (Nat)"/>
    <property type="match status" value="1"/>
</dbReference>
<keyword evidence="2" id="KW-0808">Transferase</keyword>
<dbReference type="GO" id="GO:0016747">
    <property type="term" value="F:acyltransferase activity, transferring groups other than amino-acyl groups"/>
    <property type="evidence" value="ECO:0007669"/>
    <property type="project" value="InterPro"/>
</dbReference>
<dbReference type="Pfam" id="PF00583">
    <property type="entry name" value="Acetyltransf_1"/>
    <property type="match status" value="1"/>
</dbReference>
<dbReference type="Gene3D" id="3.40.630.30">
    <property type="match status" value="1"/>
</dbReference>
<dbReference type="PROSITE" id="PS51186">
    <property type="entry name" value="GNAT"/>
    <property type="match status" value="1"/>
</dbReference>
<proteinExistence type="predicted"/>
<dbReference type="EMBL" id="ANHY01000004">
    <property type="protein sequence ID" value="EKV32060.1"/>
    <property type="molecule type" value="Genomic_DNA"/>
</dbReference>
<organism evidence="2 3">
    <name type="scientific">Caenispirillum salinarum AK4</name>
    <dbReference type="NCBI Taxonomy" id="1238182"/>
    <lineage>
        <taxon>Bacteria</taxon>
        <taxon>Pseudomonadati</taxon>
        <taxon>Pseudomonadota</taxon>
        <taxon>Alphaproteobacteria</taxon>
        <taxon>Rhodospirillales</taxon>
        <taxon>Novispirillaceae</taxon>
        <taxon>Caenispirillum</taxon>
    </lineage>
</organism>
<comment type="caution">
    <text evidence="2">The sequence shown here is derived from an EMBL/GenBank/DDBJ whole genome shotgun (WGS) entry which is preliminary data.</text>
</comment>
<reference evidence="2 3" key="1">
    <citation type="journal article" date="2013" name="Genome Announc.">
        <title>Draft Genome Sequence of an Alphaproteobacterium, Caenispirillum salinarum AK4(T), Isolated from a Solar Saltern.</title>
        <authorList>
            <person name="Khatri I."/>
            <person name="Singh A."/>
            <person name="Korpole S."/>
            <person name="Pinnaka A.K."/>
            <person name="Subramanian S."/>
        </authorList>
    </citation>
    <scope>NUCLEOTIDE SEQUENCE [LARGE SCALE GENOMIC DNA]</scope>
    <source>
        <strain evidence="2 3">AK4</strain>
    </source>
</reference>
<accession>K9H1D5</accession>
<feature type="domain" description="N-acetyltransferase" evidence="1">
    <location>
        <begin position="13"/>
        <end position="160"/>
    </location>
</feature>
<sequence>MPTLEHDSTGRLSRFRLAPIAAAETIPLRHAVLRPMQPLEACRYQGDDAATTYHAGAWAEGDLIGVASVFLENEDGSTDGPDWRIRGMAVEAPWRGQGVGAALLRAVIAHCALQQDGGLLWCNARTAVEPFYRRFGFVREGQEFDLPPLGPHIRLHRPLGMMDRALRM</sequence>
<evidence type="ECO:0000313" key="2">
    <source>
        <dbReference type="EMBL" id="EKV32060.1"/>
    </source>
</evidence>